<name>A0ABS9AME4_9GAMM</name>
<dbReference type="Proteomes" id="UP001320272">
    <property type="component" value="Unassembled WGS sequence"/>
</dbReference>
<dbReference type="RefSeq" id="WP_234252631.1">
    <property type="nucleotide sequence ID" value="NZ_JABFTV010000001.1"/>
</dbReference>
<sequence length="131" mass="14743">MIAYTMVGTRDLEQALTFYDPLFAEMSWDVCWKDEACVSYGKETDLDFPRFIVGYPFDGHEAGVGNGTMTAFQFAKPEQVDRLYEIAISNGGSDEGAPGYRPQYGEGFYAAYVRDRDGNKLAFVVYPREAE</sequence>
<accession>A0ABS9AME4</accession>
<evidence type="ECO:0000313" key="1">
    <source>
        <dbReference type="EMBL" id="MCE8022917.1"/>
    </source>
</evidence>
<proteinExistence type="predicted"/>
<dbReference type="SUPFAM" id="SSF54593">
    <property type="entry name" value="Glyoxalase/Bleomycin resistance protein/Dihydroxybiphenyl dioxygenase"/>
    <property type="match status" value="1"/>
</dbReference>
<dbReference type="EMBL" id="JABFTV010000001">
    <property type="protein sequence ID" value="MCE8022917.1"/>
    <property type="molecule type" value="Genomic_DNA"/>
</dbReference>
<dbReference type="PANTHER" id="PTHR35006:SF1">
    <property type="entry name" value="BLL2941 PROTEIN"/>
    <property type="match status" value="1"/>
</dbReference>
<dbReference type="PANTHER" id="PTHR35006">
    <property type="entry name" value="GLYOXALASE FAMILY PROTEIN (AFU_ORTHOLOGUE AFUA_5G14830)"/>
    <property type="match status" value="1"/>
</dbReference>
<keyword evidence="2" id="KW-1185">Reference proteome</keyword>
<dbReference type="InterPro" id="IPR029068">
    <property type="entry name" value="Glyas_Bleomycin-R_OHBP_Dase"/>
</dbReference>
<dbReference type="Gene3D" id="3.10.180.10">
    <property type="entry name" value="2,3-Dihydroxybiphenyl 1,2-Dioxygenase, domain 1"/>
    <property type="match status" value="1"/>
</dbReference>
<comment type="caution">
    <text evidence="1">The sequence shown here is derived from an EMBL/GenBank/DDBJ whole genome shotgun (WGS) entry which is preliminary data.</text>
</comment>
<protein>
    <submittedName>
        <fullName evidence="1">VOC family protein</fullName>
    </submittedName>
</protein>
<dbReference type="CDD" id="cd07262">
    <property type="entry name" value="VOC_like"/>
    <property type="match status" value="1"/>
</dbReference>
<evidence type="ECO:0000313" key="2">
    <source>
        <dbReference type="Proteomes" id="UP001320272"/>
    </source>
</evidence>
<organism evidence="1 2">
    <name type="scientific">Billgrantia aerodenitrificans</name>
    <dbReference type="NCBI Taxonomy" id="2733483"/>
    <lineage>
        <taxon>Bacteria</taxon>
        <taxon>Pseudomonadati</taxon>
        <taxon>Pseudomonadota</taxon>
        <taxon>Gammaproteobacteria</taxon>
        <taxon>Oceanospirillales</taxon>
        <taxon>Halomonadaceae</taxon>
        <taxon>Billgrantia</taxon>
    </lineage>
</organism>
<reference evidence="1 2" key="1">
    <citation type="journal article" date="2021" name="Front. Microbiol.">
        <title>Aerobic Denitrification and Heterotrophic Sulfur Oxidation in the Genus Halomonas Revealed by Six Novel Species Characterizations and Genome-Based Analysis.</title>
        <authorList>
            <person name="Wang L."/>
            <person name="Shao Z."/>
        </authorList>
    </citation>
    <scope>NUCLEOTIDE SEQUENCE [LARGE SCALE GENOMIC DNA]</scope>
    <source>
        <strain evidence="1 2">MCCC 1A11058</strain>
    </source>
</reference>
<gene>
    <name evidence="1" type="ORF">HOP59_02030</name>
</gene>